<name>A0A5E5P1P3_9BURK</name>
<gene>
    <name evidence="1" type="ORF">PAP18089_01317</name>
</gene>
<dbReference type="OrthoDB" id="9100942at2"/>
<organism evidence="1 2">
    <name type="scientific">Pandoraea apista</name>
    <dbReference type="NCBI Taxonomy" id="93218"/>
    <lineage>
        <taxon>Bacteria</taxon>
        <taxon>Pseudomonadati</taxon>
        <taxon>Pseudomonadota</taxon>
        <taxon>Betaproteobacteria</taxon>
        <taxon>Burkholderiales</taxon>
        <taxon>Burkholderiaceae</taxon>
        <taxon>Pandoraea</taxon>
    </lineage>
</organism>
<reference evidence="1 2" key="1">
    <citation type="submission" date="2019-08" db="EMBL/GenBank/DDBJ databases">
        <authorList>
            <person name="Peeters C."/>
        </authorList>
    </citation>
    <scope>NUCLEOTIDE SEQUENCE [LARGE SCALE GENOMIC DNA]</scope>
    <source>
        <strain evidence="1 2">LMG 18089</strain>
    </source>
</reference>
<proteinExistence type="predicted"/>
<dbReference type="EMBL" id="CABPSX010000002">
    <property type="protein sequence ID" value="VVG70357.1"/>
    <property type="molecule type" value="Genomic_DNA"/>
</dbReference>
<evidence type="ECO:0000313" key="1">
    <source>
        <dbReference type="EMBL" id="VVG70357.1"/>
    </source>
</evidence>
<dbReference type="RefSeq" id="WP_150728497.1">
    <property type="nucleotide sequence ID" value="NZ_CABPSX010000002.1"/>
</dbReference>
<sequence>MAKSTFQRRGMIGGVFACGICGRRTRHTNQGMSHLCPQCDEWTASENSINDGNYAGCPPEDLAQAEAAILKLKREPWKRGGDAASLGLTPDGTRDLRTEINAVTMAAVVRGYRLDIAGGALPGETALVVDLNGDTVDEPDEPLAALAQLYALLVDLREGVITAEQFDDLGGSTCREILKQSQA</sequence>
<dbReference type="Proteomes" id="UP000364291">
    <property type="component" value="Unassembled WGS sequence"/>
</dbReference>
<evidence type="ECO:0000313" key="2">
    <source>
        <dbReference type="Proteomes" id="UP000364291"/>
    </source>
</evidence>
<dbReference type="AlphaFoldDB" id="A0A5E5P1P3"/>
<protein>
    <submittedName>
        <fullName evidence="1">Uncharacterized protein</fullName>
    </submittedName>
</protein>
<accession>A0A5E5P1P3</accession>